<name>A0A4S8J8G0_MUSBA</name>
<sequence>MKTCTNVASATWHVMNHGFATRHQFLASSIDGKENIMQIMTSFGNLFDWYGIGVSGSGSTRTAQYQLKKLLKDKRVISIRLYGLILVLPQTSKYWPIWYYLKPWAVERNPYRVPRDRSPKEINPKLRIYKGSNIMFVNI</sequence>
<evidence type="ECO:0000313" key="2">
    <source>
        <dbReference type="Proteomes" id="UP000317650"/>
    </source>
</evidence>
<protein>
    <submittedName>
        <fullName evidence="1">Uncharacterized protein</fullName>
    </submittedName>
</protein>
<organism evidence="1 2">
    <name type="scientific">Musa balbisiana</name>
    <name type="common">Banana</name>
    <dbReference type="NCBI Taxonomy" id="52838"/>
    <lineage>
        <taxon>Eukaryota</taxon>
        <taxon>Viridiplantae</taxon>
        <taxon>Streptophyta</taxon>
        <taxon>Embryophyta</taxon>
        <taxon>Tracheophyta</taxon>
        <taxon>Spermatophyta</taxon>
        <taxon>Magnoliopsida</taxon>
        <taxon>Liliopsida</taxon>
        <taxon>Zingiberales</taxon>
        <taxon>Musaceae</taxon>
        <taxon>Musa</taxon>
    </lineage>
</organism>
<dbReference type="Proteomes" id="UP000317650">
    <property type="component" value="Chromosome 3"/>
</dbReference>
<gene>
    <name evidence="1" type="ORF">C4D60_Mb03t08520</name>
</gene>
<keyword evidence="2" id="KW-1185">Reference proteome</keyword>
<evidence type="ECO:0000313" key="1">
    <source>
        <dbReference type="EMBL" id="THU57907.1"/>
    </source>
</evidence>
<dbReference type="EMBL" id="PYDT01000006">
    <property type="protein sequence ID" value="THU57907.1"/>
    <property type="molecule type" value="Genomic_DNA"/>
</dbReference>
<reference evidence="1 2" key="1">
    <citation type="journal article" date="2019" name="Nat. Plants">
        <title>Genome sequencing of Musa balbisiana reveals subgenome evolution and function divergence in polyploid bananas.</title>
        <authorList>
            <person name="Yao X."/>
        </authorList>
    </citation>
    <scope>NUCLEOTIDE SEQUENCE [LARGE SCALE GENOMIC DNA]</scope>
    <source>
        <strain evidence="2">cv. DH-PKW</strain>
        <tissue evidence="1">Leaves</tissue>
    </source>
</reference>
<comment type="caution">
    <text evidence="1">The sequence shown here is derived from an EMBL/GenBank/DDBJ whole genome shotgun (WGS) entry which is preliminary data.</text>
</comment>
<accession>A0A4S8J8G0</accession>
<proteinExistence type="predicted"/>
<dbReference type="AlphaFoldDB" id="A0A4S8J8G0"/>